<name>A0A9P6LU59_9FUNG</name>
<protein>
    <submittedName>
        <fullName evidence="2">Uncharacterized protein</fullName>
    </submittedName>
</protein>
<keyword evidence="3" id="KW-1185">Reference proteome</keyword>
<gene>
    <name evidence="2" type="ORF">BGZ65_007543</name>
</gene>
<comment type="caution">
    <text evidence="2">The sequence shown here is derived from an EMBL/GenBank/DDBJ whole genome shotgun (WGS) entry which is preliminary data.</text>
</comment>
<dbReference type="EMBL" id="JAAAHW010009468">
    <property type="protein sequence ID" value="KAF9940287.1"/>
    <property type="molecule type" value="Genomic_DNA"/>
</dbReference>
<dbReference type="Proteomes" id="UP000749646">
    <property type="component" value="Unassembled WGS sequence"/>
</dbReference>
<proteinExistence type="predicted"/>
<evidence type="ECO:0000256" key="1">
    <source>
        <dbReference type="SAM" id="MobiDB-lite"/>
    </source>
</evidence>
<organism evidence="2 3">
    <name type="scientific">Modicella reniformis</name>
    <dbReference type="NCBI Taxonomy" id="1440133"/>
    <lineage>
        <taxon>Eukaryota</taxon>
        <taxon>Fungi</taxon>
        <taxon>Fungi incertae sedis</taxon>
        <taxon>Mucoromycota</taxon>
        <taxon>Mortierellomycotina</taxon>
        <taxon>Mortierellomycetes</taxon>
        <taxon>Mortierellales</taxon>
        <taxon>Mortierellaceae</taxon>
        <taxon>Modicella</taxon>
    </lineage>
</organism>
<sequence>MPENIDQHETKQGDNDFNEDARSTNSNAGLNSANEGLYFYMVSAWALIGVYNQPNTMLIQVGDYVTNLVLKSKVMTCLQKVPAKKDTDGIAGNLNRLVEVMKNVETRPLSEMVNKQLTELTAKL</sequence>
<dbReference type="AlphaFoldDB" id="A0A9P6LU59"/>
<evidence type="ECO:0000313" key="3">
    <source>
        <dbReference type="Proteomes" id="UP000749646"/>
    </source>
</evidence>
<accession>A0A9P6LU59</accession>
<reference evidence="2" key="1">
    <citation type="journal article" date="2020" name="Fungal Divers.">
        <title>Resolving the Mortierellaceae phylogeny through synthesis of multi-gene phylogenetics and phylogenomics.</title>
        <authorList>
            <person name="Vandepol N."/>
            <person name="Liber J."/>
            <person name="Desiro A."/>
            <person name="Na H."/>
            <person name="Kennedy M."/>
            <person name="Barry K."/>
            <person name="Grigoriev I.V."/>
            <person name="Miller A.N."/>
            <person name="O'Donnell K."/>
            <person name="Stajich J.E."/>
            <person name="Bonito G."/>
        </authorList>
    </citation>
    <scope>NUCLEOTIDE SEQUENCE</scope>
    <source>
        <strain evidence="2">MES-2147</strain>
    </source>
</reference>
<feature type="compositionally biased region" description="Basic and acidic residues" evidence="1">
    <location>
        <begin position="1"/>
        <end position="22"/>
    </location>
</feature>
<evidence type="ECO:0000313" key="2">
    <source>
        <dbReference type="EMBL" id="KAF9940287.1"/>
    </source>
</evidence>
<feature type="region of interest" description="Disordered" evidence="1">
    <location>
        <begin position="1"/>
        <end position="29"/>
    </location>
</feature>